<dbReference type="Gene3D" id="3.90.1150.10">
    <property type="entry name" value="Aspartate Aminotransferase, domain 1"/>
    <property type="match status" value="1"/>
</dbReference>
<keyword evidence="3 7" id="KW-0808">Transferase</keyword>
<dbReference type="GO" id="GO:0030170">
    <property type="term" value="F:pyridoxal phosphate binding"/>
    <property type="evidence" value="ECO:0007669"/>
    <property type="project" value="InterPro"/>
</dbReference>
<evidence type="ECO:0000313" key="7">
    <source>
        <dbReference type="EMBL" id="HHR96799.1"/>
    </source>
</evidence>
<dbReference type="InterPro" id="IPR015424">
    <property type="entry name" value="PyrdxlP-dep_Trfase"/>
</dbReference>
<proteinExistence type="predicted"/>
<evidence type="ECO:0000256" key="3">
    <source>
        <dbReference type="ARBA" id="ARBA00022679"/>
    </source>
</evidence>
<feature type="domain" description="Aminotransferase class I/classII large" evidence="5">
    <location>
        <begin position="13"/>
        <end position="299"/>
    </location>
</feature>
<evidence type="ECO:0000256" key="1">
    <source>
        <dbReference type="ARBA" id="ARBA00001933"/>
    </source>
</evidence>
<evidence type="ECO:0000256" key="4">
    <source>
        <dbReference type="ARBA" id="ARBA00022898"/>
    </source>
</evidence>
<dbReference type="EMBL" id="DRUB01000168">
    <property type="protein sequence ID" value="HHR96799.1"/>
    <property type="molecule type" value="Genomic_DNA"/>
</dbReference>
<evidence type="ECO:0000256" key="2">
    <source>
        <dbReference type="ARBA" id="ARBA00022576"/>
    </source>
</evidence>
<dbReference type="Pfam" id="PF00155">
    <property type="entry name" value="Aminotran_1_2"/>
    <property type="match status" value="1"/>
</dbReference>
<comment type="cofactor">
    <cofactor evidence="1">
        <name>pyridoxal 5'-phosphate</name>
        <dbReference type="ChEBI" id="CHEBI:597326"/>
    </cofactor>
</comment>
<protein>
    <submittedName>
        <fullName evidence="7">Aminotransferase class I/II-fold pyridoxal phosphate-dependent enzyme</fullName>
    </submittedName>
</protein>
<reference evidence="7" key="1">
    <citation type="journal article" date="2020" name="mSystems">
        <title>Genome- and Community-Level Interaction Insights into Carbon Utilization and Element Cycling Functions of Hydrothermarchaeota in Hydrothermal Sediment.</title>
        <authorList>
            <person name="Zhou Z."/>
            <person name="Liu Y."/>
            <person name="Xu W."/>
            <person name="Pan J."/>
            <person name="Luo Z.H."/>
            <person name="Li M."/>
        </authorList>
    </citation>
    <scope>NUCLEOTIDE SEQUENCE [LARGE SCALE GENOMIC DNA]</scope>
    <source>
        <strain evidence="7">SpSt-1</strain>
        <strain evidence="6">SpSt-1121</strain>
    </source>
</reference>
<evidence type="ECO:0000259" key="5">
    <source>
        <dbReference type="Pfam" id="PF00155"/>
    </source>
</evidence>
<keyword evidence="2 7" id="KW-0032">Aminotransferase</keyword>
<dbReference type="AlphaFoldDB" id="A0A7C5Z1F5"/>
<dbReference type="InterPro" id="IPR015421">
    <property type="entry name" value="PyrdxlP-dep_Trfase_major"/>
</dbReference>
<organism evidence="7">
    <name type="scientific">Ignisphaera aggregans</name>
    <dbReference type="NCBI Taxonomy" id="334771"/>
    <lineage>
        <taxon>Archaea</taxon>
        <taxon>Thermoproteota</taxon>
        <taxon>Thermoprotei</taxon>
        <taxon>Desulfurococcales</taxon>
        <taxon>Desulfurococcaceae</taxon>
        <taxon>Ignisphaera</taxon>
    </lineage>
</organism>
<accession>A0A7C5Z1F5</accession>
<dbReference type="EMBL" id="DRZI01000103">
    <property type="protein sequence ID" value="HHP81511.1"/>
    <property type="molecule type" value="Genomic_DNA"/>
</dbReference>
<name>A0A7C5Z1F5_9CREN</name>
<keyword evidence="4" id="KW-0663">Pyridoxal phosphate</keyword>
<dbReference type="CDD" id="cd00609">
    <property type="entry name" value="AAT_like"/>
    <property type="match status" value="1"/>
</dbReference>
<comment type="caution">
    <text evidence="7">The sequence shown here is derived from an EMBL/GenBank/DDBJ whole genome shotgun (WGS) entry which is preliminary data.</text>
</comment>
<dbReference type="PANTHER" id="PTHR42885:SF2">
    <property type="entry name" value="HISTIDINOL-PHOSPHATE AMINOTRANSFERASE"/>
    <property type="match status" value="1"/>
</dbReference>
<gene>
    <name evidence="7" type="ORF">ENL47_08390</name>
    <name evidence="6" type="ORF">ENM84_02475</name>
</gene>
<dbReference type="PANTHER" id="PTHR42885">
    <property type="entry name" value="HISTIDINOL-PHOSPHATE AMINOTRANSFERASE-RELATED"/>
    <property type="match status" value="1"/>
</dbReference>
<evidence type="ECO:0000313" key="6">
    <source>
        <dbReference type="EMBL" id="HHP81511.1"/>
    </source>
</evidence>
<dbReference type="InterPro" id="IPR015422">
    <property type="entry name" value="PyrdxlP-dep_Trfase_small"/>
</dbReference>
<dbReference type="SUPFAM" id="SSF53383">
    <property type="entry name" value="PLP-dependent transferases"/>
    <property type="match status" value="1"/>
</dbReference>
<dbReference type="InterPro" id="IPR004839">
    <property type="entry name" value="Aminotransferase_I/II_large"/>
</dbReference>
<dbReference type="Gene3D" id="3.40.640.10">
    <property type="entry name" value="Type I PLP-dependent aspartate aminotransferase-like (Major domain)"/>
    <property type="match status" value="1"/>
</dbReference>
<sequence length="306" mass="34816">METVIRYLYRSNYYPNANTFNRLRELLGEYNNVSSENVYPFIGADNALRAIFYNLVEPGDIVEFITPTFSMIPILASLRGLNVISINSFECGDWWCIDFEELIGNASKADMIVLVDPNNPTGAPILKGDRKLLLALVENTKGFIVIDETYYEFSSYTLAPMVEECPNLIIVRSLSKAFCLAGFRLGYIIAHRDVVKVLSKPYTVFDIPTPSLVAGIAALENRDYVNKIVSKIIELREWMYTELKKLGFKVYKSLTNFLLVKDMRDLRGYMLRHGILIKSVADNLYRIGIGDEEVCKMVIKILGELK</sequence>
<dbReference type="GO" id="GO:0008483">
    <property type="term" value="F:transaminase activity"/>
    <property type="evidence" value="ECO:0007669"/>
    <property type="project" value="UniProtKB-KW"/>
</dbReference>